<dbReference type="SMART" id="SM00401">
    <property type="entry name" value="ZnF_GATA"/>
    <property type="match status" value="2"/>
</dbReference>
<keyword evidence="3 6" id="KW-0863">Zinc-finger</keyword>
<name>A0ABQ7HZL8_9MICR</name>
<dbReference type="Gene3D" id="3.30.50.10">
    <property type="entry name" value="Erythroid Transcription Factor GATA-1, subunit A"/>
    <property type="match status" value="1"/>
</dbReference>
<keyword evidence="4" id="KW-0862">Zinc</keyword>
<proteinExistence type="predicted"/>
<dbReference type="SUPFAM" id="SSF57716">
    <property type="entry name" value="Glucocorticoid receptor-like (DNA-binding domain)"/>
    <property type="match status" value="2"/>
</dbReference>
<feature type="domain" description="GATA-type" evidence="8">
    <location>
        <begin position="137"/>
        <end position="195"/>
    </location>
</feature>
<accession>A0ABQ7HZL8</accession>
<feature type="compositionally biased region" description="Basic and acidic residues" evidence="7">
    <location>
        <begin position="345"/>
        <end position="363"/>
    </location>
</feature>
<evidence type="ECO:0000259" key="8">
    <source>
        <dbReference type="PROSITE" id="PS50114"/>
    </source>
</evidence>
<dbReference type="InterPro" id="IPR013088">
    <property type="entry name" value="Znf_NHR/GATA"/>
</dbReference>
<keyword evidence="10" id="KW-1185">Reference proteome</keyword>
<feature type="region of interest" description="Disordered" evidence="7">
    <location>
        <begin position="316"/>
        <end position="363"/>
    </location>
</feature>
<evidence type="ECO:0000256" key="6">
    <source>
        <dbReference type="PROSITE-ProRule" id="PRU00094"/>
    </source>
</evidence>
<dbReference type="PANTHER" id="PTHR10071:SF281">
    <property type="entry name" value="BOX A-BINDING FACTOR-RELATED"/>
    <property type="match status" value="1"/>
</dbReference>
<evidence type="ECO:0000256" key="1">
    <source>
        <dbReference type="ARBA" id="ARBA00004123"/>
    </source>
</evidence>
<protein>
    <submittedName>
        <fullName evidence="9">GATA zinc finger domain-containing protein</fullName>
    </submittedName>
</protein>
<comment type="subcellular location">
    <subcellularLocation>
        <location evidence="1">Nucleus</location>
    </subcellularLocation>
</comment>
<evidence type="ECO:0000313" key="9">
    <source>
        <dbReference type="EMBL" id="KAF7683591.1"/>
    </source>
</evidence>
<sequence length="363" mass="42554">MDNKISENMKDKDSNEYNKNEVLKESDDQQTDTKSNDVDAKYNSYQDDIITGNQHLYGQNMIGNGYPKYRQPARPTMPPHLQYNIDSQYMYAPPYGAQGYYGSGIGYPQQHGIDQPKMYDYNQYKYAKTINIDNKRKPKLRICSNCSTNTTPSWRRSIDGKKLLCNACGLYQKLHGKPRPYSTTPEGRTKALKSVAQKIRCSSCNTFDSKQWKRISPDQILCGDCYTYISLQQSDGYIPPQEYARRNIPHHQVDKQYLLPEQQMYLQPNEYQYYLHDRDYRDMNQYGRQYNEQYPMNDDQGYYRYYNRYGGVPGFSPTTLESNNSSEPHGNKGDSTLSSYYDYEDSSKKKFDMNSNETYKKEE</sequence>
<dbReference type="PROSITE" id="PS00344">
    <property type="entry name" value="GATA_ZN_FINGER_1"/>
    <property type="match status" value="1"/>
</dbReference>
<dbReference type="InterPro" id="IPR000679">
    <property type="entry name" value="Znf_GATA"/>
</dbReference>
<dbReference type="Proteomes" id="UP001516464">
    <property type="component" value="Unassembled WGS sequence"/>
</dbReference>
<dbReference type="Pfam" id="PF00320">
    <property type="entry name" value="GATA"/>
    <property type="match status" value="1"/>
</dbReference>
<evidence type="ECO:0000256" key="7">
    <source>
        <dbReference type="SAM" id="MobiDB-lite"/>
    </source>
</evidence>
<reference evidence="9 10" key="1">
    <citation type="submission" date="2019-01" db="EMBL/GenBank/DDBJ databases">
        <title>Genomes sequencing and comparative genomics of infectious freshwater microsporidia, Cucumispora dikerogammari and Thelohania contejeani.</title>
        <authorList>
            <person name="Cormier A."/>
            <person name="Giraud I."/>
            <person name="Wattier R."/>
            <person name="Teixeira M."/>
            <person name="Grandjean F."/>
            <person name="Rigaud T."/>
            <person name="Cordaux R."/>
        </authorList>
    </citation>
    <scope>NUCLEOTIDE SEQUENCE [LARGE SCALE GENOMIC DNA]</scope>
    <source>
        <strain evidence="9">T1</strain>
        <tissue evidence="9">Spores</tissue>
    </source>
</reference>
<dbReference type="CDD" id="cd00202">
    <property type="entry name" value="ZnF_GATA"/>
    <property type="match status" value="1"/>
</dbReference>
<evidence type="ECO:0000256" key="3">
    <source>
        <dbReference type="ARBA" id="ARBA00022771"/>
    </source>
</evidence>
<dbReference type="EMBL" id="SBIQ01000070">
    <property type="protein sequence ID" value="KAF7683591.1"/>
    <property type="molecule type" value="Genomic_DNA"/>
</dbReference>
<dbReference type="PROSITE" id="PS50114">
    <property type="entry name" value="GATA_ZN_FINGER_2"/>
    <property type="match status" value="2"/>
</dbReference>
<evidence type="ECO:0000313" key="10">
    <source>
        <dbReference type="Proteomes" id="UP001516464"/>
    </source>
</evidence>
<feature type="compositionally biased region" description="Basic and acidic residues" evidence="7">
    <location>
        <begin position="1"/>
        <end position="27"/>
    </location>
</feature>
<dbReference type="PANTHER" id="PTHR10071">
    <property type="entry name" value="TRANSCRIPTION FACTOR GATA FAMILY MEMBER"/>
    <property type="match status" value="1"/>
</dbReference>
<keyword evidence="2" id="KW-0479">Metal-binding</keyword>
<gene>
    <name evidence="9" type="ORF">TCON_1201</name>
</gene>
<comment type="caution">
    <text evidence="9">The sequence shown here is derived from an EMBL/GenBank/DDBJ whole genome shotgun (WGS) entry which is preliminary data.</text>
</comment>
<feature type="compositionally biased region" description="Polar residues" evidence="7">
    <location>
        <begin position="316"/>
        <end position="328"/>
    </location>
</feature>
<evidence type="ECO:0000256" key="4">
    <source>
        <dbReference type="ARBA" id="ARBA00022833"/>
    </source>
</evidence>
<feature type="region of interest" description="Disordered" evidence="7">
    <location>
        <begin position="1"/>
        <end position="39"/>
    </location>
</feature>
<keyword evidence="5" id="KW-0539">Nucleus</keyword>
<organism evidence="9 10">
    <name type="scientific">Astathelohania contejeani</name>
    <dbReference type="NCBI Taxonomy" id="164912"/>
    <lineage>
        <taxon>Eukaryota</taxon>
        <taxon>Fungi</taxon>
        <taxon>Fungi incertae sedis</taxon>
        <taxon>Microsporidia</taxon>
        <taxon>Astathelohaniidae</taxon>
        <taxon>Astathelohania</taxon>
    </lineage>
</organism>
<evidence type="ECO:0000256" key="2">
    <source>
        <dbReference type="ARBA" id="ARBA00022723"/>
    </source>
</evidence>
<dbReference type="InterPro" id="IPR039355">
    <property type="entry name" value="Transcription_factor_GATA"/>
</dbReference>
<feature type="domain" description="GATA-type" evidence="8">
    <location>
        <begin position="195"/>
        <end position="232"/>
    </location>
</feature>
<evidence type="ECO:0000256" key="5">
    <source>
        <dbReference type="ARBA" id="ARBA00023242"/>
    </source>
</evidence>